<evidence type="ECO:0000313" key="1">
    <source>
        <dbReference type="EMBL" id="MBF4766163.1"/>
    </source>
</evidence>
<dbReference type="EMBL" id="JADKPO010000001">
    <property type="protein sequence ID" value="MBF4766163.1"/>
    <property type="molecule type" value="Genomic_DNA"/>
</dbReference>
<reference evidence="1" key="1">
    <citation type="submission" date="2020-11" db="EMBL/GenBank/DDBJ databases">
        <title>Nocardioides cynanchi sp. nov., isolated from soil of rhizosphere of Cynanchum wilfordii.</title>
        <authorList>
            <person name="Lee J.-S."/>
            <person name="Suh M.K."/>
            <person name="Kim J.-S."/>
        </authorList>
    </citation>
    <scope>NUCLEOTIDE SEQUENCE</scope>
    <source>
        <strain evidence="1">KCTC 19276</strain>
    </source>
</reference>
<comment type="caution">
    <text evidence="1">The sequence shown here is derived from an EMBL/GenBank/DDBJ whole genome shotgun (WGS) entry which is preliminary data.</text>
</comment>
<sequence length="114" mass="12780">MATITVDGLTLRVTFPTREKVLGLVRDYEVPVSAVRGARQVGSWREDLRGLRVGLGLPGVWLLGRWISRGHRQLVALRRNRPAVYVVLRDQKYDELLIETPDPAGILARLPALS</sequence>
<organism evidence="1 2">
    <name type="scientific">Nocardioides agariphilus</name>
    <dbReference type="NCBI Taxonomy" id="433664"/>
    <lineage>
        <taxon>Bacteria</taxon>
        <taxon>Bacillati</taxon>
        <taxon>Actinomycetota</taxon>
        <taxon>Actinomycetes</taxon>
        <taxon>Propionibacteriales</taxon>
        <taxon>Nocardioidaceae</taxon>
        <taxon>Nocardioides</taxon>
    </lineage>
</organism>
<dbReference type="AlphaFoldDB" id="A0A930VJV9"/>
<keyword evidence="2" id="KW-1185">Reference proteome</keyword>
<dbReference type="RefSeq" id="WP_194694325.1">
    <property type="nucleotide sequence ID" value="NZ_JADKPO010000001.1"/>
</dbReference>
<proteinExistence type="predicted"/>
<name>A0A930VJV9_9ACTN</name>
<accession>A0A930VJV9</accession>
<evidence type="ECO:0000313" key="2">
    <source>
        <dbReference type="Proteomes" id="UP000660668"/>
    </source>
</evidence>
<dbReference type="Proteomes" id="UP000660668">
    <property type="component" value="Unassembled WGS sequence"/>
</dbReference>
<gene>
    <name evidence="1" type="ORF">ISU10_00095</name>
</gene>
<evidence type="ECO:0008006" key="3">
    <source>
        <dbReference type="Google" id="ProtNLM"/>
    </source>
</evidence>
<protein>
    <recommendedName>
        <fullName evidence="3">Bacterial Pleckstrin homology domain-containing protein</fullName>
    </recommendedName>
</protein>